<comment type="subcellular location">
    <subcellularLocation>
        <location evidence="6">Cytoplasm</location>
    </subcellularLocation>
</comment>
<dbReference type="EMBL" id="DXDD01000125">
    <property type="protein sequence ID" value="HIY61019.1"/>
    <property type="molecule type" value="Genomic_DNA"/>
</dbReference>
<dbReference type="GO" id="GO:0006352">
    <property type="term" value="P:DNA-templated transcription initiation"/>
    <property type="evidence" value="ECO:0007669"/>
    <property type="project" value="UniProtKB-UniRule"/>
</dbReference>
<feature type="region of interest" description="Disordered" evidence="7">
    <location>
        <begin position="100"/>
        <end position="121"/>
    </location>
</feature>
<reference evidence="9" key="1">
    <citation type="journal article" date="2021" name="PeerJ">
        <title>Extensive microbial diversity within the chicken gut microbiome revealed by metagenomics and culture.</title>
        <authorList>
            <person name="Gilroy R."/>
            <person name="Ravi A."/>
            <person name="Getino M."/>
            <person name="Pursley I."/>
            <person name="Horton D.L."/>
            <person name="Alikhan N.F."/>
            <person name="Baker D."/>
            <person name="Gharbi K."/>
            <person name="Hall N."/>
            <person name="Watson M."/>
            <person name="Adriaenssens E.M."/>
            <person name="Foster-Nyarko E."/>
            <person name="Jarju S."/>
            <person name="Secka A."/>
            <person name="Antonio M."/>
            <person name="Oren A."/>
            <person name="Chaudhuri R.R."/>
            <person name="La Ragione R."/>
            <person name="Hildebrand F."/>
            <person name="Pallen M.J."/>
        </authorList>
    </citation>
    <scope>NUCLEOTIDE SEQUENCE</scope>
    <source>
        <strain evidence="9">ChiSxjej3B15-24422</strain>
    </source>
</reference>
<evidence type="ECO:0000256" key="4">
    <source>
        <dbReference type="ARBA" id="ARBA00023125"/>
    </source>
</evidence>
<dbReference type="Gene3D" id="1.10.1740.10">
    <property type="match status" value="1"/>
</dbReference>
<keyword evidence="1 6" id="KW-0963">Cytoplasm</keyword>
<comment type="caution">
    <text evidence="9">The sequence shown here is derived from an EMBL/GenBank/DDBJ whole genome shotgun (WGS) entry which is preliminary data.</text>
</comment>
<sequence>MNEENTIIQQVYAAKTDNQEADRLIGAYMPFIKAETAKFLKRPPASQDDELSIAMIAFHEAIQGYSRMRGAFLKYASMLIRSRLIDYHRRERRHGSLISLDTPADEDDVPLGDTLTDTRDHSEEVSMRDATRDEIEELSRQMDAFGVKLSDVADNCPRQQRTLEACRKALRYAVHTDGLLDEFLQSRRLPIARLSSGSGVEKKTLERHRKYMVALMLIYTNGYEIIRGHIKQVMKGGAAQ</sequence>
<keyword evidence="3 6" id="KW-0731">Sigma factor</keyword>
<evidence type="ECO:0000313" key="10">
    <source>
        <dbReference type="Proteomes" id="UP000824007"/>
    </source>
</evidence>
<evidence type="ECO:0000313" key="9">
    <source>
        <dbReference type="EMBL" id="HIY61019.1"/>
    </source>
</evidence>
<evidence type="ECO:0000256" key="6">
    <source>
        <dbReference type="HAMAP-Rule" id="MF_02064"/>
    </source>
</evidence>
<dbReference type="GO" id="GO:0005737">
    <property type="term" value="C:cytoplasm"/>
    <property type="evidence" value="ECO:0007669"/>
    <property type="project" value="UniProtKB-SubCell"/>
</dbReference>
<keyword evidence="6" id="KW-0346">Stress response</keyword>
<gene>
    <name evidence="6" type="primary">sigI</name>
    <name evidence="9" type="ORF">H9831_10140</name>
</gene>
<feature type="DNA-binding region" description="H-T-H motif" evidence="6">
    <location>
        <begin position="191"/>
        <end position="210"/>
    </location>
</feature>
<organism evidence="9 10">
    <name type="scientific">Candidatus Eisenbergiella pullistercoris</name>
    <dbReference type="NCBI Taxonomy" id="2838555"/>
    <lineage>
        <taxon>Bacteria</taxon>
        <taxon>Bacillati</taxon>
        <taxon>Bacillota</taxon>
        <taxon>Clostridia</taxon>
        <taxon>Lachnospirales</taxon>
        <taxon>Lachnospiraceae</taxon>
        <taxon>Eisenbergiella</taxon>
    </lineage>
</organism>
<comment type="activity regulation">
    <text evidence="6">Negatively regulated by the anti-sigma-I factor RsgI.</text>
</comment>
<comment type="similarity">
    <text evidence="6">Belongs to the sigma-70 factor family. SigI subfamily.</text>
</comment>
<name>A0A9D1YQD7_9FIRM</name>
<protein>
    <recommendedName>
        <fullName evidence="6">RNA polymerase sigma factor SigI</fullName>
    </recommendedName>
</protein>
<dbReference type="SUPFAM" id="SSF88946">
    <property type="entry name" value="Sigma2 domain of RNA polymerase sigma factors"/>
    <property type="match status" value="1"/>
</dbReference>
<feature type="short sequence motif" description="Polymerase core binding" evidence="6">
    <location>
        <begin position="49"/>
        <end position="62"/>
    </location>
</feature>
<evidence type="ECO:0000256" key="5">
    <source>
        <dbReference type="ARBA" id="ARBA00023163"/>
    </source>
</evidence>
<evidence type="ECO:0000256" key="3">
    <source>
        <dbReference type="ARBA" id="ARBA00023082"/>
    </source>
</evidence>
<evidence type="ECO:0000256" key="7">
    <source>
        <dbReference type="SAM" id="MobiDB-lite"/>
    </source>
</evidence>
<keyword evidence="5 6" id="KW-0804">Transcription</keyword>
<evidence type="ECO:0000259" key="8">
    <source>
        <dbReference type="Pfam" id="PF04542"/>
    </source>
</evidence>
<feature type="domain" description="RNA polymerase sigma-70 region 2" evidence="8">
    <location>
        <begin position="24"/>
        <end position="93"/>
    </location>
</feature>
<evidence type="ECO:0000256" key="1">
    <source>
        <dbReference type="ARBA" id="ARBA00022490"/>
    </source>
</evidence>
<comment type="subunit">
    <text evidence="6">Interacts with RsgI.</text>
</comment>
<keyword evidence="4 6" id="KW-0238">DNA-binding</keyword>
<keyword evidence="2 6" id="KW-0805">Transcription regulation</keyword>
<accession>A0A9D1YQD7</accession>
<dbReference type="Pfam" id="PF04542">
    <property type="entry name" value="Sigma70_r2"/>
    <property type="match status" value="1"/>
</dbReference>
<dbReference type="PIRSF" id="PIRSF038953">
    <property type="entry name" value="SigI"/>
    <property type="match status" value="1"/>
</dbReference>
<dbReference type="GO" id="GO:0016987">
    <property type="term" value="F:sigma factor activity"/>
    <property type="evidence" value="ECO:0007669"/>
    <property type="project" value="UniProtKB-UniRule"/>
</dbReference>
<dbReference type="Proteomes" id="UP000824007">
    <property type="component" value="Unassembled WGS sequence"/>
</dbReference>
<dbReference type="GO" id="GO:0003677">
    <property type="term" value="F:DNA binding"/>
    <property type="evidence" value="ECO:0007669"/>
    <property type="project" value="UniProtKB-UniRule"/>
</dbReference>
<dbReference type="InterPro" id="IPR014244">
    <property type="entry name" value="RNA_pol_sigma-I"/>
</dbReference>
<dbReference type="HAMAP" id="MF_02064">
    <property type="entry name" value="Sigma70_SigI"/>
    <property type="match status" value="1"/>
</dbReference>
<evidence type="ECO:0000256" key="2">
    <source>
        <dbReference type="ARBA" id="ARBA00023015"/>
    </source>
</evidence>
<dbReference type="InterPro" id="IPR007627">
    <property type="entry name" value="RNA_pol_sigma70_r2"/>
</dbReference>
<comment type="function">
    <text evidence="6">Sigma factors are initiation factors that promote the attachment of RNA polymerase to specific initiation sites and are then released.</text>
</comment>
<reference evidence="9" key="2">
    <citation type="submission" date="2021-04" db="EMBL/GenBank/DDBJ databases">
        <authorList>
            <person name="Gilroy R."/>
        </authorList>
    </citation>
    <scope>NUCLEOTIDE SEQUENCE</scope>
    <source>
        <strain evidence="9">ChiSxjej3B15-24422</strain>
    </source>
</reference>
<dbReference type="InterPro" id="IPR013325">
    <property type="entry name" value="RNA_pol_sigma_r2"/>
</dbReference>
<dbReference type="AlphaFoldDB" id="A0A9D1YQD7"/>
<proteinExistence type="inferred from homology"/>